<evidence type="ECO:0000259" key="7">
    <source>
        <dbReference type="SMART" id="SM00563"/>
    </source>
</evidence>
<dbReference type="eggNOG" id="COG0204">
    <property type="taxonomic scope" value="Bacteria"/>
</dbReference>
<feature type="transmembrane region" description="Helical" evidence="6">
    <location>
        <begin position="77"/>
        <end position="98"/>
    </location>
</feature>
<evidence type="ECO:0000313" key="9">
    <source>
        <dbReference type="Proteomes" id="UP000011666"/>
    </source>
</evidence>
<evidence type="ECO:0000256" key="3">
    <source>
        <dbReference type="ARBA" id="ARBA00022679"/>
    </source>
</evidence>
<evidence type="ECO:0000256" key="5">
    <source>
        <dbReference type="ARBA" id="ARBA00023315"/>
    </source>
</evidence>
<name>M0QCT4_9ACTN</name>
<dbReference type="STRING" id="1223545.GS4_02_00700"/>
<evidence type="ECO:0000313" key="8">
    <source>
        <dbReference type="EMBL" id="GAC66360.1"/>
    </source>
</evidence>
<protein>
    <submittedName>
        <fullName evidence="8">1-acylglycerol-3-phosphate O-acyltransferase</fullName>
    </submittedName>
</protein>
<organism evidence="8 9">
    <name type="scientific">Gordonia soli NBRC 108243</name>
    <dbReference type="NCBI Taxonomy" id="1223545"/>
    <lineage>
        <taxon>Bacteria</taxon>
        <taxon>Bacillati</taxon>
        <taxon>Actinomycetota</taxon>
        <taxon>Actinomycetes</taxon>
        <taxon>Mycobacteriales</taxon>
        <taxon>Gordoniaceae</taxon>
        <taxon>Gordonia</taxon>
    </lineage>
</organism>
<keyword evidence="6" id="KW-0472">Membrane</keyword>
<evidence type="ECO:0000256" key="4">
    <source>
        <dbReference type="ARBA" id="ARBA00023098"/>
    </source>
</evidence>
<dbReference type="Proteomes" id="UP000011666">
    <property type="component" value="Unassembled WGS sequence"/>
</dbReference>
<dbReference type="EMBL" id="BANX01000002">
    <property type="protein sequence ID" value="GAC66360.1"/>
    <property type="molecule type" value="Genomic_DNA"/>
</dbReference>
<accession>M0QCT4</accession>
<gene>
    <name evidence="8" type="primary">plsC</name>
    <name evidence="8" type="ORF">GS4_02_00700</name>
</gene>
<feature type="domain" description="Phospholipid/glycerol acyltransferase" evidence="7">
    <location>
        <begin position="132"/>
        <end position="244"/>
    </location>
</feature>
<keyword evidence="2" id="KW-0444">Lipid biosynthesis</keyword>
<evidence type="ECO:0000256" key="2">
    <source>
        <dbReference type="ARBA" id="ARBA00022516"/>
    </source>
</evidence>
<comment type="pathway">
    <text evidence="1">Lipid metabolism.</text>
</comment>
<keyword evidence="5 8" id="KW-0012">Acyltransferase</keyword>
<comment type="caution">
    <text evidence="8">The sequence shown here is derived from an EMBL/GenBank/DDBJ whole genome shotgun (WGS) entry which is preliminary data.</text>
</comment>
<dbReference type="GO" id="GO:0003841">
    <property type="term" value="F:1-acylglycerol-3-phosphate O-acyltransferase activity"/>
    <property type="evidence" value="ECO:0007669"/>
    <property type="project" value="TreeGrafter"/>
</dbReference>
<dbReference type="AlphaFoldDB" id="M0QCT4"/>
<proteinExistence type="predicted"/>
<keyword evidence="6" id="KW-0812">Transmembrane</keyword>
<dbReference type="Pfam" id="PF01553">
    <property type="entry name" value="Acyltransferase"/>
    <property type="match status" value="1"/>
</dbReference>
<dbReference type="SMART" id="SM00563">
    <property type="entry name" value="PlsC"/>
    <property type="match status" value="1"/>
</dbReference>
<dbReference type="CDD" id="cd07989">
    <property type="entry name" value="LPLAT_AGPAT-like"/>
    <property type="match status" value="1"/>
</dbReference>
<keyword evidence="4" id="KW-0443">Lipid metabolism</keyword>
<dbReference type="SUPFAM" id="SSF69593">
    <property type="entry name" value="Glycerol-3-phosphate (1)-acyltransferase"/>
    <property type="match status" value="1"/>
</dbReference>
<dbReference type="PANTHER" id="PTHR10434:SF64">
    <property type="entry name" value="1-ACYL-SN-GLYCEROL-3-PHOSPHATE ACYLTRANSFERASE-RELATED"/>
    <property type="match status" value="1"/>
</dbReference>
<evidence type="ECO:0000256" key="6">
    <source>
        <dbReference type="SAM" id="Phobius"/>
    </source>
</evidence>
<keyword evidence="9" id="KW-1185">Reference proteome</keyword>
<sequence length="305" mass="32582">MPPTQSGAAALLAPDHRGPAVALVPPLPVEPDHRPEPRACGPDQHSWYPLSPCGADCLPGDHRGVGRVLVAYRITRLLGVAAAVILGGLMVMPAPRVVRRRYLRRAARALLSAIGVSVYIDDDRPFPGSARGLVVANHVSYLDILAIAMVNPAHFVAKSDVASMPVIATLANRLGVITVDRGSLRALPDILATTVEKLHRDSSVAVFPEGTTWCGRRSGSFRPAFFQAAVDAGVPVLPIRVRYTGPDGALTTAPGFIGDDGPADTLRRVLRMRGLTVQVRVHELQLPAADRRELSRRCEALIAQG</sequence>
<dbReference type="InterPro" id="IPR002123">
    <property type="entry name" value="Plipid/glycerol_acylTrfase"/>
</dbReference>
<keyword evidence="3 8" id="KW-0808">Transferase</keyword>
<keyword evidence="6" id="KW-1133">Transmembrane helix</keyword>
<evidence type="ECO:0000256" key="1">
    <source>
        <dbReference type="ARBA" id="ARBA00005189"/>
    </source>
</evidence>
<reference evidence="8 9" key="1">
    <citation type="submission" date="2013-01" db="EMBL/GenBank/DDBJ databases">
        <title>Whole genome shotgun sequence of Gordonia soli NBRC 108243.</title>
        <authorList>
            <person name="Isaki-Nakamura S."/>
            <person name="Hosoyama A."/>
            <person name="Tsuchikane K."/>
            <person name="Ando Y."/>
            <person name="Baba S."/>
            <person name="Ohji S."/>
            <person name="Hamada M."/>
            <person name="Tamura T."/>
            <person name="Yamazoe A."/>
            <person name="Yamazaki S."/>
            <person name="Fujita N."/>
        </authorList>
    </citation>
    <scope>NUCLEOTIDE SEQUENCE [LARGE SCALE GENOMIC DNA]</scope>
    <source>
        <strain evidence="8 9">NBRC 108243</strain>
    </source>
</reference>
<dbReference type="GO" id="GO:0006654">
    <property type="term" value="P:phosphatidic acid biosynthetic process"/>
    <property type="evidence" value="ECO:0007669"/>
    <property type="project" value="TreeGrafter"/>
</dbReference>
<dbReference type="PANTHER" id="PTHR10434">
    <property type="entry name" value="1-ACYL-SN-GLYCEROL-3-PHOSPHATE ACYLTRANSFERASE"/>
    <property type="match status" value="1"/>
</dbReference>